<evidence type="ECO:0000313" key="7">
    <source>
        <dbReference type="Proteomes" id="UP000002145"/>
    </source>
</evidence>
<evidence type="ECO:0000256" key="2">
    <source>
        <dbReference type="ARBA" id="ARBA00011322"/>
    </source>
</evidence>
<evidence type="ECO:0000256" key="4">
    <source>
        <dbReference type="SAM" id="Coils"/>
    </source>
</evidence>
<dbReference type="SUPFAM" id="SSF75712">
    <property type="entry name" value="Rad50 coiled-coil Zn hook"/>
    <property type="match status" value="1"/>
</dbReference>
<dbReference type="InterPro" id="IPR027417">
    <property type="entry name" value="P-loop_NTPase"/>
</dbReference>
<dbReference type="eggNOG" id="COG0419">
    <property type="taxonomic scope" value="Bacteria"/>
</dbReference>
<reference evidence="6 7" key="2">
    <citation type="journal article" date="2013" name="Biotechnol. Biofuels">
        <title>Global transcriptome analysis of Clostridium thermocellum ATCC 27405 during growth on dilute acid pretreated Populus and switchgrass.</title>
        <authorList>
            <person name="Wilson C.M."/>
            <person name="Rodriguez M.Jr."/>
            <person name="Johnson C.M."/>
            <person name="Martin S.L."/>
            <person name="Chu T.M."/>
            <person name="Wolfinger R.D."/>
            <person name="Hauser L.J."/>
            <person name="Land M.L."/>
            <person name="Klingeman D.M."/>
            <person name="Syed M.H."/>
            <person name="Ragauskas A.J."/>
            <person name="Tschaplinski T.J."/>
            <person name="Mielenz J.R."/>
            <person name="Brown S.D."/>
        </authorList>
    </citation>
    <scope>NUCLEOTIDE SEQUENCE [LARGE SCALE GENOMIC DNA]</scope>
    <source>
        <strain evidence="7">ATCC 27405 / DSM 1237 / JCM 9322 / NBRC 103400 / NCIMB 10682 / NRRL B-4536 / VPI 7372</strain>
    </source>
</reference>
<proteinExistence type="inferred from homology"/>
<evidence type="ECO:0000259" key="5">
    <source>
        <dbReference type="Pfam" id="PF13476"/>
    </source>
</evidence>
<keyword evidence="7" id="KW-1185">Reference proteome</keyword>
<dbReference type="GO" id="GO:0016887">
    <property type="term" value="F:ATP hydrolysis activity"/>
    <property type="evidence" value="ECO:0007669"/>
    <property type="project" value="InterPro"/>
</dbReference>
<reference evidence="7" key="1">
    <citation type="submission" date="2007-02" db="EMBL/GenBank/DDBJ databases">
        <title>Complete sequence of Clostridium thermocellum ATCC 27405.</title>
        <authorList>
            <consortium name="US DOE Joint Genome Institute"/>
            <person name="Copeland A."/>
            <person name="Lucas S."/>
            <person name="Lapidus A."/>
            <person name="Barry K."/>
            <person name="Detter J.C."/>
            <person name="Glavina del Rio T."/>
            <person name="Hammon N."/>
            <person name="Israni S."/>
            <person name="Dalin E."/>
            <person name="Tice H."/>
            <person name="Pitluck S."/>
            <person name="Chertkov O."/>
            <person name="Brettin T."/>
            <person name="Bruce D."/>
            <person name="Han C."/>
            <person name="Tapia R."/>
            <person name="Gilna P."/>
            <person name="Schmutz J."/>
            <person name="Larimer F."/>
            <person name="Land M."/>
            <person name="Hauser L."/>
            <person name="Kyrpides N."/>
            <person name="Mikhailova N."/>
            <person name="Wu J.H.D."/>
            <person name="Newcomb M."/>
            <person name="Richardson P."/>
        </authorList>
    </citation>
    <scope>NUCLEOTIDE SEQUENCE [LARGE SCALE GENOMIC DNA]</scope>
    <source>
        <strain evidence="7">ATCC 27405 / DSM 1237 / JCM 9322 / NBRC 103400 / NCIMB 10682 / NRRL B-4536 / VPI 7372</strain>
    </source>
</reference>
<dbReference type="PANTHER" id="PTHR32114:SF2">
    <property type="entry name" value="ABC TRANSPORTER ABCH.3"/>
    <property type="match status" value="1"/>
</dbReference>
<evidence type="ECO:0000313" key="6">
    <source>
        <dbReference type="EMBL" id="ABN52178.1"/>
    </source>
</evidence>
<protein>
    <recommendedName>
        <fullName evidence="3">Nuclease SbcCD subunit C</fullName>
    </recommendedName>
</protein>
<evidence type="ECO:0000256" key="1">
    <source>
        <dbReference type="ARBA" id="ARBA00006930"/>
    </source>
</evidence>
<name>A3DDZ9_ACET2</name>
<dbReference type="PANTHER" id="PTHR32114">
    <property type="entry name" value="ABC TRANSPORTER ABCH.3"/>
    <property type="match status" value="1"/>
</dbReference>
<dbReference type="SUPFAM" id="SSF52540">
    <property type="entry name" value="P-loop containing nucleoside triphosphate hydrolases"/>
    <property type="match status" value="1"/>
</dbReference>
<dbReference type="RefSeq" id="WP_011837934.1">
    <property type="nucleotide sequence ID" value="NC_009012.1"/>
</dbReference>
<dbReference type="STRING" id="203119.Cthe_0944"/>
<dbReference type="KEGG" id="cth:Cthe_0944"/>
<dbReference type="Pfam" id="PF13476">
    <property type="entry name" value="AAA_23"/>
    <property type="match status" value="1"/>
</dbReference>
<dbReference type="GeneID" id="35805861"/>
<sequence>MITIKRIRIENFQSHKDTELSFSDGLNVIVGPSDQGKSAIIRAIKWVLYNEPRGTDFIRQGTNSARVTLELSNGYVITRERAPNKNRYTLKDPDGNVSVFEGFGNEVPLEIVKAHGIPKVALDMDVRASLNIGEQLEGPFLLSESGATRAKAIGRLTGLHIIDQAIKDCATDIRRENQTCDRIEREIEDIDKKLEEYKNIEELGRRLEESEKVIARMEALTAKVDMLEEKKNSLKDIETEYLAQTKILSRLDRLEECGVYLKSAEACFFKLNQILGIKKRYSEVLTGMEEMEKVLQKTSFVDEAVEILKKASDIFSKYEKLDRLRSEFSNVGRELNQTKNILDRTSNVKELDFMIKNISDKVLLGSEITQLREKLVCLEREISRVKKNISSYENINLVQEIVTSVDKKLEVLNKLEAAKKEYSAVCTSLNDGLEFMDKNKKEIQENLNIYIDILRKSGVCPLCKSSIGDEKLENIIRHYEEVH</sequence>
<dbReference type="GO" id="GO:0006302">
    <property type="term" value="P:double-strand break repair"/>
    <property type="evidence" value="ECO:0007669"/>
    <property type="project" value="InterPro"/>
</dbReference>
<feature type="coiled-coil region" evidence="4">
    <location>
        <begin position="361"/>
        <end position="395"/>
    </location>
</feature>
<dbReference type="EMBL" id="CP000568">
    <property type="protein sequence ID" value="ABN52178.1"/>
    <property type="molecule type" value="Genomic_DNA"/>
</dbReference>
<dbReference type="HOGENOM" id="CLU_564643_0_0_9"/>
<feature type="domain" description="Rad50/SbcC-type AAA" evidence="5">
    <location>
        <begin position="6"/>
        <end position="237"/>
    </location>
</feature>
<dbReference type="Gene3D" id="3.40.50.300">
    <property type="entry name" value="P-loop containing nucleotide triphosphate hydrolases"/>
    <property type="match status" value="1"/>
</dbReference>
<gene>
    <name evidence="6" type="ordered locus">Cthe_0944</name>
</gene>
<evidence type="ECO:0000256" key="3">
    <source>
        <dbReference type="ARBA" id="ARBA00013368"/>
    </source>
</evidence>
<accession>A3DDZ9</accession>
<keyword evidence="4" id="KW-0175">Coiled coil</keyword>
<feature type="coiled-coil region" evidence="4">
    <location>
        <begin position="166"/>
        <end position="237"/>
    </location>
</feature>
<dbReference type="InterPro" id="IPR038729">
    <property type="entry name" value="Rad50/SbcC_AAA"/>
</dbReference>
<dbReference type="Proteomes" id="UP000002145">
    <property type="component" value="Chromosome"/>
</dbReference>
<organism evidence="6 7">
    <name type="scientific">Acetivibrio thermocellus (strain ATCC 27405 / DSM 1237 / JCM 9322 / NBRC 103400 / NCIMB 10682 / NRRL B-4536 / VPI 7372)</name>
    <name type="common">Clostridium thermocellum</name>
    <dbReference type="NCBI Taxonomy" id="203119"/>
    <lineage>
        <taxon>Bacteria</taxon>
        <taxon>Bacillati</taxon>
        <taxon>Bacillota</taxon>
        <taxon>Clostridia</taxon>
        <taxon>Eubacteriales</taxon>
        <taxon>Oscillospiraceae</taxon>
        <taxon>Acetivibrio</taxon>
    </lineage>
</organism>
<comment type="subunit">
    <text evidence="2">Heterodimer of SbcC and SbcD.</text>
</comment>
<dbReference type="OrthoDB" id="267455at2"/>
<comment type="similarity">
    <text evidence="1">Belongs to the SMC family. SbcC subfamily.</text>
</comment>
<dbReference type="AlphaFoldDB" id="A3DDZ9"/>